<dbReference type="Gene3D" id="3.30.70.1060">
    <property type="entry name" value="Dimeric alpha+beta barrel"/>
    <property type="match status" value="1"/>
</dbReference>
<dbReference type="InterPro" id="IPR011008">
    <property type="entry name" value="Dimeric_a/b-barrel"/>
</dbReference>
<evidence type="ECO:0000256" key="1">
    <source>
        <dbReference type="ARBA" id="ARBA00007689"/>
    </source>
</evidence>
<evidence type="ECO:0000256" key="2">
    <source>
        <dbReference type="ARBA" id="ARBA00023015"/>
    </source>
</evidence>
<comment type="similarity">
    <text evidence="1">Belongs to the YciI family.</text>
</comment>
<name>A0A1H0WZ29_9PSEU</name>
<sequence length="194" mass="21305">MARFVVEMVFETADERLVEVRPAHRRYWEDLAARGVLLGGGLYADESGGLMLCEAADDDALRRLVDGDPYVRGKLVRSVKVREWHVLVGELTLSSGRDPEPQQLGLTMASSEISGSLISRIESGPRITRAAVTDGRALTAHEHRIAALIVGGKTNREIAHQFRVSVRAVELHITSIYRKLGINRRAQLASALAA</sequence>
<dbReference type="SUPFAM" id="SSF46894">
    <property type="entry name" value="C-terminal effector domain of the bipartite response regulators"/>
    <property type="match status" value="1"/>
</dbReference>
<dbReference type="STRING" id="641025.SAMN05421507_12615"/>
<dbReference type="PANTHER" id="PTHR44688:SF16">
    <property type="entry name" value="DNA-BINDING TRANSCRIPTIONAL ACTIVATOR DEVR_DOSR"/>
    <property type="match status" value="1"/>
</dbReference>
<proteinExistence type="inferred from homology"/>
<keyword evidence="3" id="KW-0238">DNA-binding</keyword>
<dbReference type="Pfam" id="PF03795">
    <property type="entry name" value="YCII"/>
    <property type="match status" value="1"/>
</dbReference>
<keyword evidence="7" id="KW-1185">Reference proteome</keyword>
<gene>
    <name evidence="6" type="ORF">SAMN05421507_12615</name>
</gene>
<protein>
    <submittedName>
        <fullName evidence="6">YCII-related domain-containing protein</fullName>
    </submittedName>
</protein>
<evidence type="ECO:0000259" key="5">
    <source>
        <dbReference type="PROSITE" id="PS50043"/>
    </source>
</evidence>
<dbReference type="CDD" id="cd06170">
    <property type="entry name" value="LuxR_C_like"/>
    <property type="match status" value="1"/>
</dbReference>
<reference evidence="7" key="1">
    <citation type="submission" date="2016-10" db="EMBL/GenBank/DDBJ databases">
        <authorList>
            <person name="Varghese N."/>
            <person name="Submissions S."/>
        </authorList>
    </citation>
    <scope>NUCLEOTIDE SEQUENCE [LARGE SCALE GENOMIC DNA]</scope>
    <source>
        <strain evidence="7">CGMCC 4.6609</strain>
    </source>
</reference>
<feature type="domain" description="HTH luxR-type" evidence="5">
    <location>
        <begin position="131"/>
        <end position="194"/>
    </location>
</feature>
<dbReference type="GO" id="GO:0006355">
    <property type="term" value="P:regulation of DNA-templated transcription"/>
    <property type="evidence" value="ECO:0007669"/>
    <property type="project" value="InterPro"/>
</dbReference>
<evidence type="ECO:0000256" key="3">
    <source>
        <dbReference type="ARBA" id="ARBA00023125"/>
    </source>
</evidence>
<dbReference type="InterPro" id="IPR000792">
    <property type="entry name" value="Tscrpt_reg_LuxR_C"/>
</dbReference>
<dbReference type="GO" id="GO:0003677">
    <property type="term" value="F:DNA binding"/>
    <property type="evidence" value="ECO:0007669"/>
    <property type="project" value="UniProtKB-KW"/>
</dbReference>
<dbReference type="PANTHER" id="PTHR44688">
    <property type="entry name" value="DNA-BINDING TRANSCRIPTIONAL ACTIVATOR DEVR_DOSR"/>
    <property type="match status" value="1"/>
</dbReference>
<dbReference type="SUPFAM" id="SSF54909">
    <property type="entry name" value="Dimeric alpha+beta barrel"/>
    <property type="match status" value="1"/>
</dbReference>
<dbReference type="EMBL" id="FNIX01000026">
    <property type="protein sequence ID" value="SDP95839.1"/>
    <property type="molecule type" value="Genomic_DNA"/>
</dbReference>
<evidence type="ECO:0000313" key="6">
    <source>
        <dbReference type="EMBL" id="SDP95839.1"/>
    </source>
</evidence>
<organism evidence="6 7">
    <name type="scientific">Lentzea jiangxiensis</name>
    <dbReference type="NCBI Taxonomy" id="641025"/>
    <lineage>
        <taxon>Bacteria</taxon>
        <taxon>Bacillati</taxon>
        <taxon>Actinomycetota</taxon>
        <taxon>Actinomycetes</taxon>
        <taxon>Pseudonocardiales</taxon>
        <taxon>Pseudonocardiaceae</taxon>
        <taxon>Lentzea</taxon>
    </lineage>
</organism>
<evidence type="ECO:0000256" key="4">
    <source>
        <dbReference type="ARBA" id="ARBA00023163"/>
    </source>
</evidence>
<dbReference type="PROSITE" id="PS50043">
    <property type="entry name" value="HTH_LUXR_2"/>
    <property type="match status" value="1"/>
</dbReference>
<keyword evidence="4" id="KW-0804">Transcription</keyword>
<dbReference type="Proteomes" id="UP000199691">
    <property type="component" value="Unassembled WGS sequence"/>
</dbReference>
<dbReference type="RefSeq" id="WP_245734192.1">
    <property type="nucleotide sequence ID" value="NZ_FNIX01000026.1"/>
</dbReference>
<dbReference type="InterPro" id="IPR005545">
    <property type="entry name" value="YCII"/>
</dbReference>
<keyword evidence="2" id="KW-0805">Transcription regulation</keyword>
<dbReference type="InterPro" id="IPR036388">
    <property type="entry name" value="WH-like_DNA-bd_sf"/>
</dbReference>
<dbReference type="InterPro" id="IPR016032">
    <property type="entry name" value="Sig_transdc_resp-reg_C-effctor"/>
</dbReference>
<dbReference type="PRINTS" id="PR00038">
    <property type="entry name" value="HTHLUXR"/>
</dbReference>
<dbReference type="Gene3D" id="1.10.10.10">
    <property type="entry name" value="Winged helix-like DNA-binding domain superfamily/Winged helix DNA-binding domain"/>
    <property type="match status" value="1"/>
</dbReference>
<dbReference type="AlphaFoldDB" id="A0A1H0WZ29"/>
<evidence type="ECO:0000313" key="7">
    <source>
        <dbReference type="Proteomes" id="UP000199691"/>
    </source>
</evidence>
<dbReference type="SMART" id="SM00421">
    <property type="entry name" value="HTH_LUXR"/>
    <property type="match status" value="1"/>
</dbReference>
<accession>A0A1H0WZ29</accession>
<dbReference type="Pfam" id="PF00196">
    <property type="entry name" value="GerE"/>
    <property type="match status" value="1"/>
</dbReference>